<feature type="compositionally biased region" description="Basic and acidic residues" evidence="2">
    <location>
        <begin position="165"/>
        <end position="187"/>
    </location>
</feature>
<dbReference type="EMBL" id="LNRQ01000001">
    <property type="protein sequence ID" value="KZN11757.1"/>
    <property type="molecule type" value="Genomic_DNA"/>
</dbReference>
<dbReference type="PROSITE" id="PS50891">
    <property type="entry name" value="LOB"/>
    <property type="match status" value="1"/>
</dbReference>
<reference evidence="4" key="1">
    <citation type="journal article" date="2016" name="Nat. Genet.">
        <title>A high-quality carrot genome assembly provides new insights into carotenoid accumulation and asterid genome evolution.</title>
        <authorList>
            <person name="Iorizzo M."/>
            <person name="Ellison S."/>
            <person name="Senalik D."/>
            <person name="Zeng P."/>
            <person name="Satapoomin P."/>
            <person name="Huang J."/>
            <person name="Bowman M."/>
            <person name="Iovene M."/>
            <person name="Sanseverino W."/>
            <person name="Cavagnaro P."/>
            <person name="Yildiz M."/>
            <person name="Macko-Podgorni A."/>
            <person name="Moranska E."/>
            <person name="Grzebelus E."/>
            <person name="Grzebelus D."/>
            <person name="Ashrafi H."/>
            <person name="Zheng Z."/>
            <person name="Cheng S."/>
            <person name="Spooner D."/>
            <person name="Van Deynze A."/>
            <person name="Simon P."/>
        </authorList>
    </citation>
    <scope>NUCLEOTIDE SEQUENCE [LARGE SCALE GENOMIC DNA]</scope>
    <source>
        <tissue evidence="4">Leaf</tissue>
    </source>
</reference>
<evidence type="ECO:0000259" key="3">
    <source>
        <dbReference type="PROSITE" id="PS50891"/>
    </source>
</evidence>
<organism evidence="4">
    <name type="scientific">Daucus carota subsp. sativus</name>
    <name type="common">Carrot</name>
    <dbReference type="NCBI Taxonomy" id="79200"/>
    <lineage>
        <taxon>Eukaryota</taxon>
        <taxon>Viridiplantae</taxon>
        <taxon>Streptophyta</taxon>
        <taxon>Embryophyta</taxon>
        <taxon>Tracheophyta</taxon>
        <taxon>Spermatophyta</taxon>
        <taxon>Magnoliopsida</taxon>
        <taxon>eudicotyledons</taxon>
        <taxon>Gunneridae</taxon>
        <taxon>Pentapetalae</taxon>
        <taxon>asterids</taxon>
        <taxon>campanulids</taxon>
        <taxon>Apiales</taxon>
        <taxon>Apiaceae</taxon>
        <taxon>Apioideae</taxon>
        <taxon>Scandiceae</taxon>
        <taxon>Daucinae</taxon>
        <taxon>Daucus</taxon>
        <taxon>Daucus sect. Daucus</taxon>
    </lineage>
</organism>
<feature type="region of interest" description="Disordered" evidence="2">
    <location>
        <begin position="165"/>
        <end position="239"/>
    </location>
</feature>
<dbReference type="STRING" id="79200.A0A166J3L4"/>
<accession>A0A166J3L4</accession>
<protein>
    <recommendedName>
        <fullName evidence="3">LOB domain-containing protein</fullName>
    </recommendedName>
</protein>
<gene>
    <name evidence="4" type="ORF">DCAR_004413</name>
    <name evidence="5" type="ORF">DCAR_0104771</name>
</gene>
<dbReference type="InterPro" id="IPR004883">
    <property type="entry name" value="LOB"/>
</dbReference>
<dbReference type="EMBL" id="CP093343">
    <property type="protein sequence ID" value="WOG85580.1"/>
    <property type="molecule type" value="Genomic_DNA"/>
</dbReference>
<dbReference type="Pfam" id="PF03195">
    <property type="entry name" value="LOB"/>
    <property type="match status" value="1"/>
</dbReference>
<dbReference type="KEGG" id="dcr:108224749"/>
<evidence type="ECO:0000313" key="6">
    <source>
        <dbReference type="Proteomes" id="UP000077755"/>
    </source>
</evidence>
<keyword evidence="6" id="KW-1185">Reference proteome</keyword>
<sequence length="239" mass="26728">MTGPAGGSSVSQACAACKHQRRKCAPECVLAPFFPPHRQAEFLNVHKLFGVRNIMNTVKKVEMSRRGDAVRSMVHEAYFRAVDPAGGAYRILSHLQHRYNHMKAELDLVRQQLAIFRSVQIDGIGSEHMQHPPLNYSNFGRKESAEAINQTDDITSPRINILRGDIIKKEGSSSNRDKKTMRLEKKGSASNLDNGTFESAPYDGNGNTKIDNIDENHSSSRSHENETNSLEDVKLNVRD</sequence>
<feature type="domain" description="LOB" evidence="3">
    <location>
        <begin position="12"/>
        <end position="113"/>
    </location>
</feature>
<feature type="compositionally biased region" description="Polar residues" evidence="2">
    <location>
        <begin position="188"/>
        <end position="197"/>
    </location>
</feature>
<evidence type="ECO:0000256" key="2">
    <source>
        <dbReference type="SAM" id="MobiDB-lite"/>
    </source>
</evidence>
<dbReference type="PANTHER" id="PTHR31301">
    <property type="entry name" value="LOB DOMAIN-CONTAINING PROTEIN 4-RELATED"/>
    <property type="match status" value="1"/>
</dbReference>
<dbReference type="Gramene" id="KZN11756">
    <property type="protein sequence ID" value="KZN11756"/>
    <property type="gene ID" value="DCAR_004412"/>
</dbReference>
<reference evidence="5" key="2">
    <citation type="submission" date="2022-03" db="EMBL/GenBank/DDBJ databases">
        <title>Draft title - Genomic analysis of global carrot germplasm unveils the trajectory of domestication and the origin of high carotenoid orange carrot.</title>
        <authorList>
            <person name="Iorizzo M."/>
            <person name="Ellison S."/>
            <person name="Senalik D."/>
            <person name="Macko-Podgorni A."/>
            <person name="Grzebelus D."/>
            <person name="Bostan H."/>
            <person name="Rolling W."/>
            <person name="Curaba J."/>
            <person name="Simon P."/>
        </authorList>
    </citation>
    <scope>NUCLEOTIDE SEQUENCE</scope>
    <source>
        <tissue evidence="5">Leaf</tissue>
    </source>
</reference>
<evidence type="ECO:0000256" key="1">
    <source>
        <dbReference type="ARBA" id="ARBA00005474"/>
    </source>
</evidence>
<dbReference type="Proteomes" id="UP000077755">
    <property type="component" value="Chromosome 1"/>
</dbReference>
<evidence type="ECO:0000313" key="4">
    <source>
        <dbReference type="EMBL" id="KZN11757.1"/>
    </source>
</evidence>
<comment type="similarity">
    <text evidence="1">Belongs to the LOB domain-containing protein family.</text>
</comment>
<feature type="compositionally biased region" description="Basic and acidic residues" evidence="2">
    <location>
        <begin position="211"/>
        <end position="239"/>
    </location>
</feature>
<dbReference type="PANTHER" id="PTHR31301:SF186">
    <property type="entry name" value="OS09G0364100 PROTEIN"/>
    <property type="match status" value="1"/>
</dbReference>
<proteinExistence type="inferred from homology"/>
<dbReference type="OMA" id="ALFIVRM"/>
<dbReference type="Gramene" id="KZN11757">
    <property type="protein sequence ID" value="KZN11757"/>
    <property type="gene ID" value="DCAR_004413"/>
</dbReference>
<name>A0A166J3L4_DAUCS</name>
<evidence type="ECO:0000313" key="5">
    <source>
        <dbReference type="EMBL" id="WOG85580.1"/>
    </source>
</evidence>
<dbReference type="AlphaFoldDB" id="A0A166J3L4"/>